<accession>A0A6N3IPJ2</accession>
<proteinExistence type="predicted"/>
<organism evidence="1">
    <name type="scientific">uncultured Synechococcales cyanobacterium</name>
    <dbReference type="NCBI Taxonomy" id="1936017"/>
    <lineage>
        <taxon>Bacteria</taxon>
        <taxon>Bacillati</taxon>
        <taxon>Cyanobacteriota</taxon>
        <taxon>Cyanophyceae</taxon>
        <taxon>Synechococcales</taxon>
        <taxon>environmental samples</taxon>
    </lineage>
</organism>
<name>A0A6N3IPJ2_9CYAN</name>
<dbReference type="AlphaFoldDB" id="A0A6N3IPJ2"/>
<sequence>MSHVYVKKIDIFIYHFFGLSEPQEVIINFRFSIWIKMLCKKKFKKYHLKGGRGGTKVQRGKMNKKV</sequence>
<gene>
    <name evidence="1" type="ORF">AVDCRST_MAG81-5208</name>
</gene>
<dbReference type="EMBL" id="CADCWO010000266">
    <property type="protein sequence ID" value="CAA9590610.1"/>
    <property type="molecule type" value="Genomic_DNA"/>
</dbReference>
<reference evidence="1" key="1">
    <citation type="submission" date="2020-02" db="EMBL/GenBank/DDBJ databases">
        <authorList>
            <person name="Meier V. D."/>
        </authorList>
    </citation>
    <scope>NUCLEOTIDE SEQUENCE</scope>
    <source>
        <strain evidence="1">AVDCRST_MAG81</strain>
    </source>
</reference>
<protein>
    <submittedName>
        <fullName evidence="1">Uncharacterized protein</fullName>
    </submittedName>
</protein>
<evidence type="ECO:0000313" key="1">
    <source>
        <dbReference type="EMBL" id="CAA9590610.1"/>
    </source>
</evidence>